<gene>
    <name evidence="1" type="ORF">BRYFOR_07651</name>
</gene>
<dbReference type="STRING" id="168384.SAMN05660368_03780"/>
<sequence>MVSGKTLRACQSCGKPFYGARDRNYCPECAKQKKLDTVVKIRVCADCGREFPGGPRAKRCPECSYRSQLEKNRQRKKMGVKRPIGSIDRCEVCGAEYSVISGRQKYCSDACQREALLKWQREHKKGYSWKSGQDISKKERRAAVKKICVYCLREFVSDKPVNLCSDYCRAEHKRLQQCEADIKRGYNRDIGKYQKKRDEYRKKVQDSIND</sequence>
<dbReference type="OrthoDB" id="2627934at2"/>
<dbReference type="RefSeq" id="WP_006862436.1">
    <property type="nucleotide sequence ID" value="NZ_ACCL02000011.1"/>
</dbReference>
<comment type="caution">
    <text evidence="1">The sequence shown here is derived from an EMBL/GenBank/DDBJ whole genome shotgun (WGS) entry which is preliminary data.</text>
</comment>
<reference evidence="1" key="1">
    <citation type="submission" date="2009-07" db="EMBL/GenBank/DDBJ databases">
        <authorList>
            <person name="Weinstock G."/>
            <person name="Sodergren E."/>
            <person name="Clifton S."/>
            <person name="Fulton L."/>
            <person name="Fulton B."/>
            <person name="Courtney L."/>
            <person name="Fronick C."/>
            <person name="Harrison M."/>
            <person name="Strong C."/>
            <person name="Farmer C."/>
            <person name="Delahaunty K."/>
            <person name="Markovic C."/>
            <person name="Hall O."/>
            <person name="Minx P."/>
            <person name="Tomlinson C."/>
            <person name="Mitreva M."/>
            <person name="Nelson J."/>
            <person name="Hou S."/>
            <person name="Wollam A."/>
            <person name="Pepin K.H."/>
            <person name="Johnson M."/>
            <person name="Bhonagiri V."/>
            <person name="Nash W.E."/>
            <person name="Warren W."/>
            <person name="Chinwalla A."/>
            <person name="Mardis E.R."/>
            <person name="Wilson R.K."/>
        </authorList>
    </citation>
    <scope>NUCLEOTIDE SEQUENCE [LARGE SCALE GENOMIC DNA]</scope>
    <source>
        <strain evidence="1">DSM 14469</strain>
    </source>
</reference>
<proteinExistence type="predicted"/>
<evidence type="ECO:0000313" key="1">
    <source>
        <dbReference type="EMBL" id="EET60455.1"/>
    </source>
</evidence>
<dbReference type="EMBL" id="ACCL02000011">
    <property type="protein sequence ID" value="EET60455.1"/>
    <property type="molecule type" value="Genomic_DNA"/>
</dbReference>
<dbReference type="eggNOG" id="ENOG5033R9M">
    <property type="taxonomic scope" value="Bacteria"/>
</dbReference>
<organism evidence="1 2">
    <name type="scientific">Marvinbryantia formatexigens DSM 14469</name>
    <dbReference type="NCBI Taxonomy" id="478749"/>
    <lineage>
        <taxon>Bacteria</taxon>
        <taxon>Bacillati</taxon>
        <taxon>Bacillota</taxon>
        <taxon>Clostridia</taxon>
        <taxon>Lachnospirales</taxon>
        <taxon>Lachnospiraceae</taxon>
        <taxon>Marvinbryantia</taxon>
    </lineage>
</organism>
<accession>C6LG91</accession>
<evidence type="ECO:0000313" key="2">
    <source>
        <dbReference type="Proteomes" id="UP000005561"/>
    </source>
</evidence>
<dbReference type="AlphaFoldDB" id="C6LG91"/>
<keyword evidence="2" id="KW-1185">Reference proteome</keyword>
<name>C6LG91_9FIRM</name>
<protein>
    <submittedName>
        <fullName evidence="1">Uncharacterized protein</fullName>
    </submittedName>
</protein>
<dbReference type="Proteomes" id="UP000005561">
    <property type="component" value="Unassembled WGS sequence"/>
</dbReference>